<dbReference type="RefSeq" id="WP_061971037.1">
    <property type="nucleotide sequence ID" value="NZ_FMAV01000001.1"/>
</dbReference>
<comment type="caution">
    <text evidence="1">The sequence shown here is derived from an EMBL/GenBank/DDBJ whole genome shotgun (WGS) entry which is preliminary data.</text>
</comment>
<proteinExistence type="predicted"/>
<evidence type="ECO:0000313" key="2">
    <source>
        <dbReference type="Proteomes" id="UP000054099"/>
    </source>
</evidence>
<protein>
    <submittedName>
        <fullName evidence="1">Uncharacterized protein</fullName>
    </submittedName>
</protein>
<organism evidence="1 2">
    <name type="scientific">Fictibacillus enclensis</name>
    <dbReference type="NCBI Taxonomy" id="1017270"/>
    <lineage>
        <taxon>Bacteria</taxon>
        <taxon>Bacillati</taxon>
        <taxon>Bacillota</taxon>
        <taxon>Bacilli</taxon>
        <taxon>Bacillales</taxon>
        <taxon>Fictibacillaceae</taxon>
        <taxon>Fictibacillus</taxon>
    </lineage>
</organism>
<dbReference type="Proteomes" id="UP000054099">
    <property type="component" value="Unassembled WGS sequence"/>
</dbReference>
<gene>
    <name evidence="1" type="ORF">AS030_09685</name>
</gene>
<dbReference type="OrthoDB" id="2966456at2"/>
<evidence type="ECO:0000313" key="1">
    <source>
        <dbReference type="EMBL" id="KSU85746.1"/>
    </source>
</evidence>
<dbReference type="AlphaFoldDB" id="A0A0V8JF97"/>
<keyword evidence="2" id="KW-1185">Reference proteome</keyword>
<dbReference type="EMBL" id="LNQN01000001">
    <property type="protein sequence ID" value="KSU85746.1"/>
    <property type="molecule type" value="Genomic_DNA"/>
</dbReference>
<accession>A0A0V8JF97</accession>
<name>A0A0V8JF97_9BACL</name>
<sequence>MTLCYGIEMKPDITKKPGALAQVVRKTASLVSVSDRDGEIAIVETKEEALRLKEYYESQGMFEDIHPLLRMETFQPTDRFHDYGLLSAAHHYYLYGDLTFGFHLTNPQSGETDQFLFQLEEHLLGTERKKQKEIYYADRTERELIEKYASAYNVSITVDL</sequence>
<reference evidence="1 2" key="1">
    <citation type="journal article" date="2014" name="Antonie Van Leeuwenhoek">
        <title>Fictibacillus enclensis sp. nov., isolated from marine sediment.</title>
        <authorList>
            <person name="Dastager S.G."/>
            <person name="Mawlankar R."/>
            <person name="Srinivasan K."/>
            <person name="Tang S.K."/>
            <person name="Lee J.C."/>
            <person name="Ramana V.V."/>
            <person name="Shouche Y.S."/>
        </authorList>
    </citation>
    <scope>NUCLEOTIDE SEQUENCE [LARGE SCALE GENOMIC DNA]</scope>
    <source>
        <strain evidence="1 2">NIO-1003</strain>
    </source>
</reference>